<dbReference type="EMBL" id="JAXIOK010000020">
    <property type="protein sequence ID" value="KAK4747042.1"/>
    <property type="molecule type" value="Genomic_DNA"/>
</dbReference>
<name>A0AAN7H231_9MYRT</name>
<evidence type="ECO:0000313" key="2">
    <source>
        <dbReference type="Proteomes" id="UP001345219"/>
    </source>
</evidence>
<evidence type="ECO:0000313" key="1">
    <source>
        <dbReference type="EMBL" id="KAK4747042.1"/>
    </source>
</evidence>
<dbReference type="Proteomes" id="UP001345219">
    <property type="component" value="Chromosome 20"/>
</dbReference>
<gene>
    <name evidence="1" type="ORF">SAY87_026079</name>
</gene>
<accession>A0AAN7H231</accession>
<reference evidence="1 2" key="1">
    <citation type="journal article" date="2023" name="Hortic Res">
        <title>Pangenome of water caltrop reveals structural variations and asymmetric subgenome divergence after allopolyploidization.</title>
        <authorList>
            <person name="Zhang X."/>
            <person name="Chen Y."/>
            <person name="Wang L."/>
            <person name="Yuan Y."/>
            <person name="Fang M."/>
            <person name="Shi L."/>
            <person name="Lu R."/>
            <person name="Comes H.P."/>
            <person name="Ma Y."/>
            <person name="Chen Y."/>
            <person name="Huang G."/>
            <person name="Zhou Y."/>
            <person name="Zheng Z."/>
            <person name="Qiu Y."/>
        </authorList>
    </citation>
    <scope>NUCLEOTIDE SEQUENCE [LARGE SCALE GENOMIC DNA]</scope>
    <source>
        <tissue evidence="1">Roots</tissue>
    </source>
</reference>
<organism evidence="1 2">
    <name type="scientific">Trapa incisa</name>
    <dbReference type="NCBI Taxonomy" id="236973"/>
    <lineage>
        <taxon>Eukaryota</taxon>
        <taxon>Viridiplantae</taxon>
        <taxon>Streptophyta</taxon>
        <taxon>Embryophyta</taxon>
        <taxon>Tracheophyta</taxon>
        <taxon>Spermatophyta</taxon>
        <taxon>Magnoliopsida</taxon>
        <taxon>eudicotyledons</taxon>
        <taxon>Gunneridae</taxon>
        <taxon>Pentapetalae</taxon>
        <taxon>rosids</taxon>
        <taxon>malvids</taxon>
        <taxon>Myrtales</taxon>
        <taxon>Lythraceae</taxon>
        <taxon>Trapa</taxon>
    </lineage>
</organism>
<dbReference type="AlphaFoldDB" id="A0AAN7H231"/>
<sequence length="144" mass="15515">MAEISRPDVWIDVFDSGSEEGSGGGAVRLMLVENDSTPGDVKGHADLGVFASKLLRGDIHSLASGHHNADHRVNYMNTFKDVNRAILIGHRDPEDVDRINKPVDDAVTALNADDELTTRGGKGIVFDEVRLGSRGWGLLRGRGA</sequence>
<protein>
    <submittedName>
        <fullName evidence="1">Uncharacterized protein</fullName>
    </submittedName>
</protein>
<comment type="caution">
    <text evidence="1">The sequence shown here is derived from an EMBL/GenBank/DDBJ whole genome shotgun (WGS) entry which is preliminary data.</text>
</comment>
<proteinExistence type="predicted"/>
<keyword evidence="2" id="KW-1185">Reference proteome</keyword>